<keyword evidence="3" id="KW-1185">Reference proteome</keyword>
<dbReference type="Pfam" id="PF13669">
    <property type="entry name" value="Glyoxalase_4"/>
    <property type="match status" value="1"/>
</dbReference>
<sequence>MTDDLAPSSLPGSSASPARVRQLRVVVEVEDLDGALALFRDALGLPEQAAFQGEDGARVAILHAGAATLELANPAQVRMIDRVETDGGRSARIRLAFEVDDTQAMTSRLVDGGAELTAAPRETPWRSLNARLEVPGDLQVTLFQELEPLAEREAREGFGTAG</sequence>
<dbReference type="InterPro" id="IPR029068">
    <property type="entry name" value="Glyas_Bleomycin-R_OHBP_Dase"/>
</dbReference>
<dbReference type="EMBL" id="BMJY01000001">
    <property type="protein sequence ID" value="GGH35923.1"/>
    <property type="molecule type" value="Genomic_DNA"/>
</dbReference>
<dbReference type="InterPro" id="IPR037523">
    <property type="entry name" value="VOC_core"/>
</dbReference>
<name>A0A917IDR2_9MICO</name>
<dbReference type="RefSeq" id="WP_188754623.1">
    <property type="nucleotide sequence ID" value="NZ_BMJY01000001.1"/>
</dbReference>
<proteinExistence type="predicted"/>
<accession>A0A917IDR2</accession>
<evidence type="ECO:0000313" key="3">
    <source>
        <dbReference type="Proteomes" id="UP000657592"/>
    </source>
</evidence>
<reference evidence="2" key="2">
    <citation type="submission" date="2020-09" db="EMBL/GenBank/DDBJ databases">
        <authorList>
            <person name="Sun Q."/>
            <person name="Zhou Y."/>
        </authorList>
    </citation>
    <scope>NUCLEOTIDE SEQUENCE</scope>
    <source>
        <strain evidence="2">CGMCC 1.15794</strain>
    </source>
</reference>
<dbReference type="AlphaFoldDB" id="A0A917IDR2"/>
<dbReference type="Gene3D" id="3.10.180.10">
    <property type="entry name" value="2,3-Dihydroxybiphenyl 1,2-Dioxygenase, domain 1"/>
    <property type="match status" value="1"/>
</dbReference>
<comment type="caution">
    <text evidence="2">The sequence shown here is derived from an EMBL/GenBank/DDBJ whole genome shotgun (WGS) entry which is preliminary data.</text>
</comment>
<reference evidence="2" key="1">
    <citation type="journal article" date="2014" name="Int. J. Syst. Evol. Microbiol.">
        <title>Complete genome sequence of Corynebacterium casei LMG S-19264T (=DSM 44701T), isolated from a smear-ripened cheese.</title>
        <authorList>
            <consortium name="US DOE Joint Genome Institute (JGI-PGF)"/>
            <person name="Walter F."/>
            <person name="Albersmeier A."/>
            <person name="Kalinowski J."/>
            <person name="Ruckert C."/>
        </authorList>
    </citation>
    <scope>NUCLEOTIDE SEQUENCE</scope>
    <source>
        <strain evidence="2">CGMCC 1.15794</strain>
    </source>
</reference>
<dbReference type="SUPFAM" id="SSF54593">
    <property type="entry name" value="Glyoxalase/Bleomycin resistance protein/Dihydroxybiphenyl dioxygenase"/>
    <property type="match status" value="1"/>
</dbReference>
<evidence type="ECO:0000313" key="2">
    <source>
        <dbReference type="EMBL" id="GGH35923.1"/>
    </source>
</evidence>
<dbReference type="Proteomes" id="UP000657592">
    <property type="component" value="Unassembled WGS sequence"/>
</dbReference>
<protein>
    <recommendedName>
        <fullName evidence="1">VOC domain-containing protein</fullName>
    </recommendedName>
</protein>
<feature type="domain" description="VOC" evidence="1">
    <location>
        <begin position="21"/>
        <end position="145"/>
    </location>
</feature>
<organism evidence="2 3">
    <name type="scientific">Microbacterium album</name>
    <dbReference type="NCBI Taxonomy" id="2053191"/>
    <lineage>
        <taxon>Bacteria</taxon>
        <taxon>Bacillati</taxon>
        <taxon>Actinomycetota</taxon>
        <taxon>Actinomycetes</taxon>
        <taxon>Micrococcales</taxon>
        <taxon>Microbacteriaceae</taxon>
        <taxon>Microbacterium</taxon>
    </lineage>
</organism>
<dbReference type="PROSITE" id="PS51819">
    <property type="entry name" value="VOC"/>
    <property type="match status" value="1"/>
</dbReference>
<gene>
    <name evidence="2" type="ORF">GCM10010921_04730</name>
</gene>
<evidence type="ECO:0000259" key="1">
    <source>
        <dbReference type="PROSITE" id="PS51819"/>
    </source>
</evidence>